<gene>
    <name evidence="3" type="ORF">C8J26_2523</name>
</gene>
<dbReference type="InterPro" id="IPR033856">
    <property type="entry name" value="Trp_halogen"/>
</dbReference>
<feature type="active site" evidence="1">
    <location>
        <position position="106"/>
    </location>
</feature>
<evidence type="ECO:0000256" key="1">
    <source>
        <dbReference type="PIRSR" id="PIRSR011396-1"/>
    </source>
</evidence>
<dbReference type="InterPro" id="IPR036188">
    <property type="entry name" value="FAD/NAD-bd_sf"/>
</dbReference>
<dbReference type="GO" id="GO:0000166">
    <property type="term" value="F:nucleotide binding"/>
    <property type="evidence" value="ECO:0007669"/>
    <property type="project" value="UniProtKB-KW"/>
</dbReference>
<reference evidence="3 4" key="1">
    <citation type="submission" date="2018-04" db="EMBL/GenBank/DDBJ databases">
        <title>Genomic Encyclopedia of Type Strains, Phase III (KMG-III): the genomes of soil and plant-associated and newly described type strains.</title>
        <authorList>
            <person name="Whitman W."/>
        </authorList>
    </citation>
    <scope>NUCLEOTIDE SEQUENCE [LARGE SCALE GENOMIC DNA]</scope>
    <source>
        <strain evidence="3 4">MA101b</strain>
    </source>
</reference>
<feature type="binding site" evidence="2">
    <location>
        <begin position="41"/>
        <end position="44"/>
    </location>
    <ligand>
        <name>FAD</name>
        <dbReference type="ChEBI" id="CHEBI:57692"/>
    </ligand>
</feature>
<protein>
    <submittedName>
        <fullName evidence="3">Tryptophan halogenase</fullName>
    </submittedName>
</protein>
<dbReference type="AlphaFoldDB" id="A0A2T5GK45"/>
<dbReference type="InterPro" id="IPR050816">
    <property type="entry name" value="Flavin-dep_Halogenase_NPB"/>
</dbReference>
<accession>A0A2T5GK45</accession>
<name>A0A2T5GK45_9SPHN</name>
<keyword evidence="2" id="KW-0285">Flavoprotein</keyword>
<dbReference type="PIRSF" id="PIRSF011396">
    <property type="entry name" value="Trp_halogenase"/>
    <property type="match status" value="1"/>
</dbReference>
<evidence type="ECO:0000256" key="2">
    <source>
        <dbReference type="PIRSR" id="PIRSR011396-2"/>
    </source>
</evidence>
<dbReference type="PANTHER" id="PTHR43747">
    <property type="entry name" value="FAD-BINDING PROTEIN"/>
    <property type="match status" value="1"/>
</dbReference>
<dbReference type="InterPro" id="IPR006905">
    <property type="entry name" value="Flavin_halogenase"/>
</dbReference>
<feature type="binding site" evidence="2">
    <location>
        <position position="106"/>
    </location>
    <ligand>
        <name>7-chloro-L-tryptophan</name>
        <dbReference type="ChEBI" id="CHEBI:58713"/>
    </ligand>
</feature>
<dbReference type="GO" id="GO:0004497">
    <property type="term" value="F:monooxygenase activity"/>
    <property type="evidence" value="ECO:0007669"/>
    <property type="project" value="InterPro"/>
</dbReference>
<evidence type="ECO:0000313" key="3">
    <source>
        <dbReference type="EMBL" id="PTQ59671.1"/>
    </source>
</evidence>
<feature type="binding site" evidence="2">
    <location>
        <position position="374"/>
    </location>
    <ligand>
        <name>FAD</name>
        <dbReference type="ChEBI" id="CHEBI:57692"/>
    </ligand>
</feature>
<dbReference type="PANTHER" id="PTHR43747:SF4">
    <property type="entry name" value="FLAVIN-DEPENDENT TRYPTOPHAN HALOGENASE"/>
    <property type="match status" value="1"/>
</dbReference>
<keyword evidence="2" id="KW-0274">FAD</keyword>
<proteinExistence type="predicted"/>
<keyword evidence="2" id="KW-0547">Nucleotide-binding</keyword>
<dbReference type="SUPFAM" id="SSF51905">
    <property type="entry name" value="FAD/NAD(P)-binding domain"/>
    <property type="match status" value="1"/>
</dbReference>
<evidence type="ECO:0000313" key="4">
    <source>
        <dbReference type="Proteomes" id="UP000244189"/>
    </source>
</evidence>
<sequence>MPIAGRPTPPRACSAMAAPDGFEAGTQTMANHPLRIVIAGGGTAGWMAAATFARFLETGYEIDLIESDAIGTVGVGEATIPQIHLFNDALGLDEDAFLRATGGTFKLGIEFIDWFKPGRRYLHAFGDVGRDVGLLPFHQYWLRARSLGLAGDLGAYSLNTHAALANRMQRGPARTARTLPSMPYAYHFDAALYARYLRRYSETRGVNRIEGKIVRVTRDGDSGDVSGLVLENGTTVAADLYIDCTGFRGLLIEEALGTGYEDWTHWLPCDRAIAVPSARGEKFTPYTRSTAHAAGWQWRIPLQHRTGNGVVYSSAHMSEDEATATLLRGLDTPAMADPRTITFRTGRRKRMWNHNVVALGLAAGFMEPLESTSIHLIQSAIARLLKLLPGRVIAEADRTEFNRQSDFEYERIRDFIILHYKATERDDTPFWRQCRDMAVPDTLAAKIALWRGNGHIVREHEELFTEVGWLQVLAGQGIVPDGHHPLADAISTADLGEFMDTIDKLNAREAHQMQDHAAFVAQHCAAAPSLAA</sequence>
<dbReference type="Proteomes" id="UP000244189">
    <property type="component" value="Unassembled WGS sequence"/>
</dbReference>
<feature type="binding site" evidence="2">
    <location>
        <position position="361"/>
    </location>
    <ligand>
        <name>FAD</name>
        <dbReference type="ChEBI" id="CHEBI:57692"/>
    </ligand>
</feature>
<dbReference type="Pfam" id="PF04820">
    <property type="entry name" value="Trp_halogenase"/>
    <property type="match status" value="1"/>
</dbReference>
<organism evidence="3 4">
    <name type="scientific">Sphingomonas aurantiaca</name>
    <dbReference type="NCBI Taxonomy" id="185949"/>
    <lineage>
        <taxon>Bacteria</taxon>
        <taxon>Pseudomonadati</taxon>
        <taxon>Pseudomonadota</taxon>
        <taxon>Alphaproteobacteria</taxon>
        <taxon>Sphingomonadales</taxon>
        <taxon>Sphingomonadaceae</taxon>
        <taxon>Sphingomonas</taxon>
    </lineage>
</organism>
<keyword evidence="4" id="KW-1185">Reference proteome</keyword>
<dbReference type="EMBL" id="QAOG01000004">
    <property type="protein sequence ID" value="PTQ59671.1"/>
    <property type="molecule type" value="Genomic_DNA"/>
</dbReference>
<feature type="binding site" evidence="2">
    <location>
        <position position="370"/>
    </location>
    <ligand>
        <name>L-tryptophan</name>
        <dbReference type="ChEBI" id="CHEBI:57912"/>
    </ligand>
</feature>
<dbReference type="Gene3D" id="3.50.50.60">
    <property type="entry name" value="FAD/NAD(P)-binding domain"/>
    <property type="match status" value="1"/>
</dbReference>
<comment type="caution">
    <text evidence="3">The sequence shown here is derived from an EMBL/GenBank/DDBJ whole genome shotgun (WGS) entry which is preliminary data.</text>
</comment>